<dbReference type="AlphaFoldDB" id="A0A1V4BYT7"/>
<dbReference type="InterPro" id="IPR008258">
    <property type="entry name" value="Transglycosylase_SLT_dom_1"/>
</dbReference>
<dbReference type="Pfam" id="PF01464">
    <property type="entry name" value="SLT"/>
    <property type="match status" value="1"/>
</dbReference>
<feature type="domain" description="LysM" evidence="1">
    <location>
        <begin position="2"/>
        <end position="49"/>
    </location>
</feature>
<sequence>MQNYTIKSGDTLRGIALKFYGDASKFVVIQEANDIANPNQISVGQVLEIPELADDNDNNPLENFHRAFPNSVRWRLAEDGVEIEGSGIERTSGQPATATKIWNNFSDEINQWSKHFNVPAVIIIATIATESNGKADAIRKEPGYVSDSITPHLISVGLMQTLISTARGTLHNSTIDRDDLKNASISIKAGTSFIADQRLKTLLDPPKVACAYNAGSLFENKNSNNRWRMRQFPIGTSAHCDRFIKFFNDAVFVLKGTTTPVSVGYQQFYLA</sequence>
<dbReference type="RefSeq" id="WP_079205423.1">
    <property type="nucleotide sequence ID" value="NZ_MVGR01000001.1"/>
</dbReference>
<dbReference type="Gene3D" id="3.10.350.10">
    <property type="entry name" value="LysM domain"/>
    <property type="match status" value="1"/>
</dbReference>
<organism evidence="2 3">
    <name type="scientific">Microcystis aeruginosa KW</name>
    <dbReference type="NCBI Taxonomy" id="1960155"/>
    <lineage>
        <taxon>Bacteria</taxon>
        <taxon>Bacillati</taxon>
        <taxon>Cyanobacteriota</taxon>
        <taxon>Cyanophyceae</taxon>
        <taxon>Oscillatoriophycideae</taxon>
        <taxon>Chroococcales</taxon>
        <taxon>Microcystaceae</taxon>
        <taxon>Microcystis</taxon>
    </lineage>
</organism>
<dbReference type="Gene3D" id="1.10.530.10">
    <property type="match status" value="1"/>
</dbReference>
<dbReference type="InterPro" id="IPR023346">
    <property type="entry name" value="Lysozyme-like_dom_sf"/>
</dbReference>
<evidence type="ECO:0000313" key="2">
    <source>
        <dbReference type="EMBL" id="OPF19990.1"/>
    </source>
</evidence>
<dbReference type="SMART" id="SM00257">
    <property type="entry name" value="LysM"/>
    <property type="match status" value="1"/>
</dbReference>
<gene>
    <name evidence="2" type="ORF">B1L04_00470</name>
</gene>
<proteinExistence type="predicted"/>
<dbReference type="Pfam" id="PF01476">
    <property type="entry name" value="LysM"/>
    <property type="match status" value="1"/>
</dbReference>
<dbReference type="InterPro" id="IPR036779">
    <property type="entry name" value="LysM_dom_sf"/>
</dbReference>
<dbReference type="CDD" id="cd00118">
    <property type="entry name" value="LysM"/>
    <property type="match status" value="1"/>
</dbReference>
<dbReference type="InterPro" id="IPR018392">
    <property type="entry name" value="LysM"/>
</dbReference>
<evidence type="ECO:0000259" key="1">
    <source>
        <dbReference type="PROSITE" id="PS51782"/>
    </source>
</evidence>
<dbReference type="SUPFAM" id="SSF53955">
    <property type="entry name" value="Lysozyme-like"/>
    <property type="match status" value="1"/>
</dbReference>
<evidence type="ECO:0000313" key="3">
    <source>
        <dbReference type="Proteomes" id="UP000189835"/>
    </source>
</evidence>
<comment type="caution">
    <text evidence="2">The sequence shown here is derived from an EMBL/GenBank/DDBJ whole genome shotgun (WGS) entry which is preliminary data.</text>
</comment>
<name>A0A1V4BYT7_MICAE</name>
<dbReference type="EMBL" id="MVGR01000001">
    <property type="protein sequence ID" value="OPF19990.1"/>
    <property type="molecule type" value="Genomic_DNA"/>
</dbReference>
<accession>A0A1V4BYT7</accession>
<reference evidence="2 3" key="1">
    <citation type="submission" date="2017-02" db="EMBL/GenBank/DDBJ databases">
        <title>Genome sequence of Microcystis aeruginosa KW.</title>
        <authorList>
            <person name="Oh H.-M."/>
            <person name="Ahn C.-Y."/>
            <person name="Jeong H."/>
            <person name="Srivastava A."/>
            <person name="Lee H.-G."/>
            <person name="Kang S.-R."/>
        </authorList>
    </citation>
    <scope>NUCLEOTIDE SEQUENCE [LARGE SCALE GENOMIC DNA]</scope>
    <source>
        <strain evidence="2 3">KW</strain>
    </source>
</reference>
<dbReference type="PROSITE" id="PS51782">
    <property type="entry name" value="LYSM"/>
    <property type="match status" value="1"/>
</dbReference>
<protein>
    <recommendedName>
        <fullName evidence="1">LysM domain-containing protein</fullName>
    </recommendedName>
</protein>
<dbReference type="Proteomes" id="UP000189835">
    <property type="component" value="Unassembled WGS sequence"/>
</dbReference>
<dbReference type="SUPFAM" id="SSF54106">
    <property type="entry name" value="LysM domain"/>
    <property type="match status" value="1"/>
</dbReference>